<dbReference type="InterPro" id="IPR045334">
    <property type="entry name" value="INTS3"/>
</dbReference>
<evidence type="ECO:0000256" key="2">
    <source>
        <dbReference type="ARBA" id="ARBA00004496"/>
    </source>
</evidence>
<dbReference type="InterPro" id="IPR056518">
    <property type="entry name" value="HEAT_Ints3_C"/>
</dbReference>
<keyword evidence="10" id="KW-1185">Reference proteome</keyword>
<comment type="similarity">
    <text evidence="3">Belongs to the Integrator subunit 3 family.</text>
</comment>
<feature type="region of interest" description="Disordered" evidence="6">
    <location>
        <begin position="983"/>
        <end position="1028"/>
    </location>
</feature>
<dbReference type="Pfam" id="PF10189">
    <property type="entry name" value="Ints3_N"/>
    <property type="match status" value="1"/>
</dbReference>
<dbReference type="EMBL" id="OU015567">
    <property type="protein sequence ID" value="CAG5114381.1"/>
    <property type="molecule type" value="Genomic_DNA"/>
</dbReference>
<evidence type="ECO:0000256" key="6">
    <source>
        <dbReference type="SAM" id="MobiDB-lite"/>
    </source>
</evidence>
<sequence>MSERLLVSTALDARDEIEDYWLKHRDSVLQQVKLPNPDLIDSDTSRLLIQACQQNNPDELLVGACCVFILSKDERVSQLWLNALCNASRDSLQTTIGRVVDLISRKYPKFTDHVQVKIVRLLANLAEKGFGAHAIVNILLRQITGGSLSNENLRLTETMLDVLIGNRNWLERNTECFQFATFRYLRLIQDHYGNPACERLLHKEINFVIHNLRNKFSDILPIGKDLVRLLMAVCGIDVFREFWTALLNNPQSLQPKFTGLQELLKIRTPTKFVKLNVTVELHNKISFMLAKVKFGQHHHYEKWLVNKYLSSMTSQTLIPDIMRFIVACIIPTNEILASDVLPRWAFCGFMLSQCSNLQATSSARLSLIWDWLLFNENRNTIMDIEPGLLLMQQSRKTHPQTTYGLLDFLLRLVKEFYPPMEDEIKRGIINSFRCCIKVGVAKSIEPILIETQRYAAITPCLHSMIQQNLQEFIRPEHRVKIDAPGKKAPRRADPVDGRFSDEDEDSNDASDINALKRDTMSCAVELDERIEKIKLIDMDMAEAMENLIKFKSEEDEFAHHLDIVLSKVSAFDNGPFDSDICDPVATCIYSLCYGSYEPIRIPSEKADDDEFDELLGRPLYILFRQILERIDRGEELENLMDLLVSLQNNDGRTVHHFLFYIYGHNLQHKSDGWSLFPTFCKRITETEQIEALEIQLPLSIASLLEHERELLFRLLPKMYKEHAKLLINHHEVTRIILSEITPKDLQFLQTRLMVGELTMFKTNTPANQNDFKNLLIDSLNWESFEQQALWVLVFAHKNVKPESWGVVVPYLSEEIHFEAVTAISNYFYGRDEYKPSQELSRLFLCAKESRWIAALMMLFCDSEEKRKNFYEQIGTTLMLSLKKTPSSSQAGGRRKRQFDGGSKKEEPSFVGILKHLNLFRMTVENRANTGDKRMRKAANDPKTILGDDTFLSVLMAAKDNSSAIPDDESEDFSDLWKIIEEMEVFNDDSPKQRKEAGKKQSKKHKRTPIEISDDSESDSETPPKKKRT</sequence>
<feature type="compositionally biased region" description="Basic and acidic residues" evidence="6">
    <location>
        <begin position="897"/>
        <end position="906"/>
    </location>
</feature>
<feature type="region of interest" description="Disordered" evidence="6">
    <location>
        <begin position="883"/>
        <end position="906"/>
    </location>
</feature>
<name>A0ABN7T985_OIKDI</name>
<protein>
    <submittedName>
        <fullName evidence="9">Oidioi.mRNA.OKI2018_I69.chr2.g8437.t1.cds</fullName>
    </submittedName>
</protein>
<dbReference type="PANTHER" id="PTHR13587:SF7">
    <property type="entry name" value="INTEGRATOR COMPLEX SUBUNIT 3"/>
    <property type="match status" value="1"/>
</dbReference>
<evidence type="ECO:0000256" key="5">
    <source>
        <dbReference type="ARBA" id="ARBA00023242"/>
    </source>
</evidence>
<reference evidence="9 10" key="1">
    <citation type="submission" date="2021-04" db="EMBL/GenBank/DDBJ databases">
        <authorList>
            <person name="Bliznina A."/>
        </authorList>
    </citation>
    <scope>NUCLEOTIDE SEQUENCE [LARGE SCALE GENOMIC DNA]</scope>
</reference>
<feature type="region of interest" description="Disordered" evidence="6">
    <location>
        <begin position="483"/>
        <end position="511"/>
    </location>
</feature>
<evidence type="ECO:0000313" key="10">
    <source>
        <dbReference type="Proteomes" id="UP001158576"/>
    </source>
</evidence>
<evidence type="ECO:0000256" key="4">
    <source>
        <dbReference type="ARBA" id="ARBA00022490"/>
    </source>
</evidence>
<evidence type="ECO:0000259" key="8">
    <source>
        <dbReference type="Pfam" id="PF24566"/>
    </source>
</evidence>
<dbReference type="Proteomes" id="UP001158576">
    <property type="component" value="Chromosome 2"/>
</dbReference>
<comment type="subcellular location">
    <subcellularLocation>
        <location evidence="2">Cytoplasm</location>
    </subcellularLocation>
    <subcellularLocation>
        <location evidence="1">Nucleus</location>
    </subcellularLocation>
</comment>
<evidence type="ECO:0000256" key="1">
    <source>
        <dbReference type="ARBA" id="ARBA00004123"/>
    </source>
</evidence>
<organism evidence="9 10">
    <name type="scientific">Oikopleura dioica</name>
    <name type="common">Tunicate</name>
    <dbReference type="NCBI Taxonomy" id="34765"/>
    <lineage>
        <taxon>Eukaryota</taxon>
        <taxon>Metazoa</taxon>
        <taxon>Chordata</taxon>
        <taxon>Tunicata</taxon>
        <taxon>Appendicularia</taxon>
        <taxon>Copelata</taxon>
        <taxon>Oikopleuridae</taxon>
        <taxon>Oikopleura</taxon>
    </lineage>
</organism>
<gene>
    <name evidence="9" type="ORF">OKIOD_LOCUS17202</name>
</gene>
<feature type="domain" description="Integrator complex subunit 3 N-terminal" evidence="7">
    <location>
        <begin position="62"/>
        <end position="451"/>
    </location>
</feature>
<evidence type="ECO:0000256" key="3">
    <source>
        <dbReference type="ARBA" id="ARBA00006130"/>
    </source>
</evidence>
<feature type="domain" description="Ints3-like C-terminal" evidence="8">
    <location>
        <begin position="561"/>
        <end position="927"/>
    </location>
</feature>
<keyword evidence="4" id="KW-0963">Cytoplasm</keyword>
<keyword evidence="5" id="KW-0539">Nucleus</keyword>
<dbReference type="PANTHER" id="PTHR13587">
    <property type="entry name" value="INTEGRATOR COMPLEX SUBUNIT 3"/>
    <property type="match status" value="1"/>
</dbReference>
<evidence type="ECO:0000313" key="9">
    <source>
        <dbReference type="EMBL" id="CAG5114381.1"/>
    </source>
</evidence>
<feature type="compositionally biased region" description="Basic and acidic residues" evidence="6">
    <location>
        <begin position="483"/>
        <end position="500"/>
    </location>
</feature>
<proteinExistence type="inferred from homology"/>
<dbReference type="InterPro" id="IPR019333">
    <property type="entry name" value="INTS3_N"/>
</dbReference>
<feature type="compositionally biased region" description="Basic and acidic residues" evidence="6">
    <location>
        <begin position="988"/>
        <end position="998"/>
    </location>
</feature>
<dbReference type="Pfam" id="PF24566">
    <property type="entry name" value="HEAT_Ints3_C"/>
    <property type="match status" value="1"/>
</dbReference>
<accession>A0ABN7T985</accession>
<evidence type="ECO:0000259" key="7">
    <source>
        <dbReference type="Pfam" id="PF10189"/>
    </source>
</evidence>